<comment type="caution">
    <text evidence="1">The sequence shown here is derived from an EMBL/GenBank/DDBJ whole genome shotgun (WGS) entry which is preliminary data.</text>
</comment>
<reference evidence="1 2" key="1">
    <citation type="journal article" date="2014" name="PLoS Genet.">
        <title>Phylogenetically driven sequencing of extremely halophilic archaea reveals strategies for static and dynamic osmo-response.</title>
        <authorList>
            <person name="Becker E.A."/>
            <person name="Seitzer P.M."/>
            <person name="Tritt A."/>
            <person name="Larsen D."/>
            <person name="Krusor M."/>
            <person name="Yao A.I."/>
            <person name="Wu D."/>
            <person name="Madern D."/>
            <person name="Eisen J.A."/>
            <person name="Darling A.E."/>
            <person name="Facciotti M.T."/>
        </authorList>
    </citation>
    <scope>NUCLEOTIDE SEQUENCE [LARGE SCALE GENOMIC DNA]</scope>
    <source>
        <strain evidence="2">DSM 18796 / CECT 7217 / JCM 14584 / KCTC 4019 / B3</strain>
    </source>
</reference>
<dbReference type="AlphaFoldDB" id="L9VAH8"/>
<dbReference type="EMBL" id="AOHV01000042">
    <property type="protein sequence ID" value="ELY33997.1"/>
    <property type="molecule type" value="Genomic_DNA"/>
</dbReference>
<proteinExistence type="predicted"/>
<sequence>MVGIDGGAAEMDGLVGFEVDAPATGAVLLSTDGGADAAGREFEGVGSAFEAPEDLVERAEVDVSFGSVFEFDDGVSGFGGGLCGGGGGSEAGGAEGTDEGAAGPMVRVGGVCGGLVSHIYDL</sequence>
<evidence type="ECO:0000313" key="1">
    <source>
        <dbReference type="EMBL" id="ELY33997.1"/>
    </source>
</evidence>
<keyword evidence="2" id="KW-1185">Reference proteome</keyword>
<dbReference type="Proteomes" id="UP000011645">
    <property type="component" value="Unassembled WGS sequence"/>
</dbReference>
<evidence type="ECO:0000313" key="2">
    <source>
        <dbReference type="Proteomes" id="UP000011645"/>
    </source>
</evidence>
<organism evidence="1 2">
    <name type="scientific">Halalkalicoccus jeotgali (strain DSM 18796 / CECT 7217 / JCM 14584 / KCTC 4019 / B3)</name>
    <dbReference type="NCBI Taxonomy" id="795797"/>
    <lineage>
        <taxon>Archaea</taxon>
        <taxon>Methanobacteriati</taxon>
        <taxon>Methanobacteriota</taxon>
        <taxon>Stenosarchaea group</taxon>
        <taxon>Halobacteria</taxon>
        <taxon>Halobacteriales</taxon>
        <taxon>Halococcaceae</taxon>
        <taxon>Halalkalicoccus</taxon>
    </lineage>
</organism>
<gene>
    <name evidence="1" type="ORF">C497_16487</name>
</gene>
<accession>L9VAH8</accession>
<name>L9VAH8_HALJB</name>
<protein>
    <submittedName>
        <fullName evidence="1">Uncharacterized protein</fullName>
    </submittedName>
</protein>